<evidence type="ECO:0000313" key="13">
    <source>
        <dbReference type="EMBL" id="KAG7194304.1"/>
    </source>
</evidence>
<keyword evidence="5" id="KW-0347">Helicase</keyword>
<evidence type="ECO:0000256" key="8">
    <source>
        <dbReference type="ARBA" id="ARBA00023242"/>
    </source>
</evidence>
<protein>
    <submittedName>
        <fullName evidence="13">Uncharacterized protein</fullName>
    </submittedName>
</protein>
<dbReference type="Gene3D" id="3.40.50.10810">
    <property type="entry name" value="Tandem AAA-ATPase domain"/>
    <property type="match status" value="1"/>
</dbReference>
<evidence type="ECO:0000259" key="12">
    <source>
        <dbReference type="PROSITE" id="PS51194"/>
    </source>
</evidence>
<evidence type="ECO:0000313" key="14">
    <source>
        <dbReference type="Proteomes" id="UP000790833"/>
    </source>
</evidence>
<evidence type="ECO:0000259" key="11">
    <source>
        <dbReference type="PROSITE" id="PS51192"/>
    </source>
</evidence>
<sequence length="833" mass="96687">MTLEEKEEEWVRLLPQDELKNSSAYDDITSTQKLGKLKKLIQKSQVYSQIIAKDILDNLESKAKERREKDKNDKQSGKETEKNQISSPSKRRATRSTKPTNDKKPKKSSDIISMLSGVSTRSTRSLSTLIQTTSTTFEDIANPISIDNVSTLQPKLITGCVLKDYQLDGLEWLITLYENGLNGILADEMGLGKTIQCISFLSFLIEQGIKGPFLVVAPLSTVSNWYNEIKKFAPDLTAMKYIGSKEARKRMTKFEKYNIVLTSYEISIRDFNKLSRCSWNYLIIDEGHRLKNAHCQLIKFLKKLNIENRLLITGTPLQNNLDELWSLLNFILPSIFHDLDLFQQWFNFDDFFAKNAESEEDAENLQQNKQLVQAALVENLHTILKPFILRRLKSEVILNLPPKKEYLIYTPMTKFQNLIYHEAMNNRLFQCLVILNFKQHMKLNYSHIEPKEILDFISSKIPELSNESPTLSTRNEVVAYKEPDSDDEFEEDAPQMHFPIRKQKISKNDEDGINQIMETVYESCVHNIKRIKLQNLMIQLRTICNSPYVYYDPFLETEGETDNSNNDIPFLDLMVENSAKFQVLETLLNNLLPNGHKVLIFSQFTRTLDLIQDWLTIKQAIKCSRLDGSISHEVRDEEITSFQKDPNTMVFLLLTRAGGLGLNLVSGDSVVLFDSDWNPQVDLQAIDRVHRIGQTKPCKIYRLITRGTIEEILISRSCSKRFLEKLVIQLGQFKFKQLQRILEKEKDEKSHSEKVKDLINLSRSFQFEEFPQLATTKETELINDQFYDSKDSIVRFEKEEIEELFDRSDKCYARHNTTFKNITIFETINNLDK</sequence>
<feature type="domain" description="Helicase ATP-binding" evidence="11">
    <location>
        <begin position="174"/>
        <end position="334"/>
    </location>
</feature>
<feature type="domain" description="Helicase C-terminal" evidence="12">
    <location>
        <begin position="583"/>
        <end position="749"/>
    </location>
</feature>
<keyword evidence="14" id="KW-1185">Reference proteome</keyword>
<feature type="coiled-coil region" evidence="9">
    <location>
        <begin position="348"/>
        <end position="375"/>
    </location>
</feature>
<gene>
    <name evidence="13" type="ORF">KQ657_004516</name>
</gene>
<evidence type="ECO:0000256" key="3">
    <source>
        <dbReference type="ARBA" id="ARBA00022741"/>
    </source>
</evidence>
<dbReference type="GeneID" id="66117890"/>
<evidence type="ECO:0000256" key="9">
    <source>
        <dbReference type="SAM" id="Coils"/>
    </source>
</evidence>
<comment type="caution">
    <text evidence="13">The sequence shown here is derived from an EMBL/GenBank/DDBJ whole genome shotgun (WGS) entry which is preliminary data.</text>
</comment>
<feature type="compositionally biased region" description="Basic and acidic residues" evidence="10">
    <location>
        <begin position="58"/>
        <end position="82"/>
    </location>
</feature>
<dbReference type="SMART" id="SM00487">
    <property type="entry name" value="DEXDc"/>
    <property type="match status" value="1"/>
</dbReference>
<dbReference type="InterPro" id="IPR027417">
    <property type="entry name" value="P-loop_NTPase"/>
</dbReference>
<feature type="compositionally biased region" description="Basic and acidic residues" evidence="10">
    <location>
        <begin position="100"/>
        <end position="109"/>
    </location>
</feature>
<dbReference type="SMART" id="SM00490">
    <property type="entry name" value="HELICc"/>
    <property type="match status" value="1"/>
</dbReference>
<dbReference type="GO" id="GO:0005524">
    <property type="term" value="F:ATP binding"/>
    <property type="evidence" value="ECO:0007669"/>
    <property type="project" value="UniProtKB-KW"/>
</dbReference>
<dbReference type="FunFam" id="3.40.50.10810:FF:000015">
    <property type="entry name" value="lymphoid-specific helicase isoform X1"/>
    <property type="match status" value="1"/>
</dbReference>
<dbReference type="InterPro" id="IPR000330">
    <property type="entry name" value="SNF2_N"/>
</dbReference>
<organism evidence="13 14">
    <name type="scientific">Scheffersomyces spartinae</name>
    <dbReference type="NCBI Taxonomy" id="45513"/>
    <lineage>
        <taxon>Eukaryota</taxon>
        <taxon>Fungi</taxon>
        <taxon>Dikarya</taxon>
        <taxon>Ascomycota</taxon>
        <taxon>Saccharomycotina</taxon>
        <taxon>Pichiomycetes</taxon>
        <taxon>Debaryomycetaceae</taxon>
        <taxon>Scheffersomyces</taxon>
    </lineage>
</organism>
<comment type="similarity">
    <text evidence="2">Belongs to the SNF2/RAD54 helicase family.</text>
</comment>
<keyword evidence="3" id="KW-0547">Nucleotide-binding</keyword>
<keyword evidence="8" id="KW-0539">Nucleus</keyword>
<dbReference type="GO" id="GO:0016787">
    <property type="term" value="F:hydrolase activity"/>
    <property type="evidence" value="ECO:0007669"/>
    <property type="project" value="UniProtKB-KW"/>
</dbReference>
<dbReference type="CDD" id="cd18793">
    <property type="entry name" value="SF2_C_SNF"/>
    <property type="match status" value="1"/>
</dbReference>
<dbReference type="AlphaFoldDB" id="A0A9P7VBI4"/>
<reference evidence="13" key="1">
    <citation type="submission" date="2021-03" db="EMBL/GenBank/DDBJ databases">
        <authorList>
            <person name="Palmer J.M."/>
        </authorList>
    </citation>
    <scope>NUCLEOTIDE SEQUENCE</scope>
    <source>
        <strain evidence="13">ARV_011</strain>
    </source>
</reference>
<dbReference type="InterPro" id="IPR049730">
    <property type="entry name" value="SNF2/RAD54-like_C"/>
</dbReference>
<dbReference type="Pfam" id="PF00176">
    <property type="entry name" value="SNF2-rel_dom"/>
    <property type="match status" value="1"/>
</dbReference>
<dbReference type="SUPFAM" id="SSF52540">
    <property type="entry name" value="P-loop containing nucleoside triphosphate hydrolases"/>
    <property type="match status" value="2"/>
</dbReference>
<accession>A0A9P7VBI4</accession>
<dbReference type="GO" id="GO:0005634">
    <property type="term" value="C:nucleus"/>
    <property type="evidence" value="ECO:0007669"/>
    <property type="project" value="UniProtKB-SubCell"/>
</dbReference>
<dbReference type="GO" id="GO:0004386">
    <property type="term" value="F:helicase activity"/>
    <property type="evidence" value="ECO:0007669"/>
    <property type="project" value="UniProtKB-KW"/>
</dbReference>
<evidence type="ECO:0000256" key="2">
    <source>
        <dbReference type="ARBA" id="ARBA00007025"/>
    </source>
</evidence>
<evidence type="ECO:0000256" key="5">
    <source>
        <dbReference type="ARBA" id="ARBA00022806"/>
    </source>
</evidence>
<evidence type="ECO:0000256" key="4">
    <source>
        <dbReference type="ARBA" id="ARBA00022801"/>
    </source>
</evidence>
<dbReference type="EMBL" id="JAHMUF010000007">
    <property type="protein sequence ID" value="KAG7194304.1"/>
    <property type="molecule type" value="Genomic_DNA"/>
</dbReference>
<keyword evidence="7 9" id="KW-0175">Coiled coil</keyword>
<evidence type="ECO:0000256" key="6">
    <source>
        <dbReference type="ARBA" id="ARBA00022840"/>
    </source>
</evidence>
<comment type="subcellular location">
    <subcellularLocation>
        <location evidence="1">Nucleus</location>
    </subcellularLocation>
</comment>
<evidence type="ECO:0000256" key="1">
    <source>
        <dbReference type="ARBA" id="ARBA00004123"/>
    </source>
</evidence>
<dbReference type="Proteomes" id="UP000790833">
    <property type="component" value="Unassembled WGS sequence"/>
</dbReference>
<keyword evidence="4" id="KW-0378">Hydrolase</keyword>
<dbReference type="Pfam" id="PF00271">
    <property type="entry name" value="Helicase_C"/>
    <property type="match status" value="1"/>
</dbReference>
<dbReference type="PANTHER" id="PTHR10799">
    <property type="entry name" value="SNF2/RAD54 HELICASE FAMILY"/>
    <property type="match status" value="1"/>
</dbReference>
<evidence type="ECO:0000256" key="10">
    <source>
        <dbReference type="SAM" id="MobiDB-lite"/>
    </source>
</evidence>
<dbReference type="Gene3D" id="3.40.50.300">
    <property type="entry name" value="P-loop containing nucleotide triphosphate hydrolases"/>
    <property type="match status" value="1"/>
</dbReference>
<feature type="region of interest" description="Disordered" evidence="10">
    <location>
        <begin position="58"/>
        <end position="111"/>
    </location>
</feature>
<dbReference type="PROSITE" id="PS51194">
    <property type="entry name" value="HELICASE_CTER"/>
    <property type="match status" value="1"/>
</dbReference>
<evidence type="ECO:0000256" key="7">
    <source>
        <dbReference type="ARBA" id="ARBA00023054"/>
    </source>
</evidence>
<dbReference type="InterPro" id="IPR014001">
    <property type="entry name" value="Helicase_ATP-bd"/>
</dbReference>
<dbReference type="PROSITE" id="PS51192">
    <property type="entry name" value="HELICASE_ATP_BIND_1"/>
    <property type="match status" value="1"/>
</dbReference>
<keyword evidence="6" id="KW-0067">ATP-binding</keyword>
<dbReference type="RefSeq" id="XP_043049851.1">
    <property type="nucleotide sequence ID" value="XM_043195185.1"/>
</dbReference>
<dbReference type="OrthoDB" id="5857104at2759"/>
<dbReference type="InterPro" id="IPR038718">
    <property type="entry name" value="SNF2-like_sf"/>
</dbReference>
<name>A0A9P7VBI4_9ASCO</name>
<proteinExistence type="inferred from homology"/>
<dbReference type="InterPro" id="IPR001650">
    <property type="entry name" value="Helicase_C-like"/>
</dbReference>